<dbReference type="RefSeq" id="WP_105483231.1">
    <property type="nucleotide sequence ID" value="NZ_NIGF01000005.1"/>
</dbReference>
<reference evidence="3 4" key="1">
    <citation type="journal article" date="2018" name="Syst. Appl. Microbiol.">
        <title>Abditibacterium utsteinense sp. nov., the first cultivated member of candidate phylum FBP, isolated from ice-free Antarctic soil samples.</title>
        <authorList>
            <person name="Tahon G."/>
            <person name="Tytgat B."/>
            <person name="Lebbe L."/>
            <person name="Carlier A."/>
            <person name="Willems A."/>
        </authorList>
    </citation>
    <scope>NUCLEOTIDE SEQUENCE [LARGE SCALE GENOMIC DNA]</scope>
    <source>
        <strain evidence="3 4">LMG 29911</strain>
    </source>
</reference>
<feature type="active site" description="Proton donor/acceptor" evidence="1">
    <location>
        <position position="84"/>
    </location>
</feature>
<proteinExistence type="predicted"/>
<gene>
    <name evidence="3" type="ORF">B1R32_105125</name>
</gene>
<sequence>MSLKLYFLRHGQTTFSRANAFCGSGLNPELTEDGAAMASAFAAFYAETAWRAVYCSSLQRAILTAKPLCDALQIQPELRSDLQEISYGKWEGQSVESVDRDFHDDYIRWSSDPAWNAPTGGETGIAIAQRALRTVEEIRGRYHDGNVLIVSHKATIRIVLCSLLGIDVGRFRFRLGCPVGSLSVVEFGAHGPLLQVLSDRTHLDERLRSLPGT</sequence>
<dbReference type="GO" id="GO:0016791">
    <property type="term" value="F:phosphatase activity"/>
    <property type="evidence" value="ECO:0007669"/>
    <property type="project" value="TreeGrafter"/>
</dbReference>
<dbReference type="InterPro" id="IPR050275">
    <property type="entry name" value="PGM_Phosphatase"/>
</dbReference>
<protein>
    <submittedName>
        <fullName evidence="3">Putative phosphoglycerate mutase</fullName>
    </submittedName>
</protein>
<dbReference type="OrthoDB" id="9781415at2"/>
<evidence type="ECO:0000313" key="3">
    <source>
        <dbReference type="EMBL" id="PQV64444.1"/>
    </source>
</evidence>
<dbReference type="InterPro" id="IPR029033">
    <property type="entry name" value="His_PPase_superfam"/>
</dbReference>
<dbReference type="PANTHER" id="PTHR48100">
    <property type="entry name" value="BROAD-SPECIFICITY PHOSPHATASE YOR283W-RELATED"/>
    <property type="match status" value="1"/>
</dbReference>
<accession>A0A2S8SUH3</accession>
<keyword evidence="4" id="KW-1185">Reference proteome</keyword>
<evidence type="ECO:0000256" key="2">
    <source>
        <dbReference type="PIRSR" id="PIRSR613078-2"/>
    </source>
</evidence>
<dbReference type="Proteomes" id="UP000237684">
    <property type="component" value="Unassembled WGS sequence"/>
</dbReference>
<dbReference type="Pfam" id="PF00300">
    <property type="entry name" value="His_Phos_1"/>
    <property type="match status" value="1"/>
</dbReference>
<feature type="active site" description="Tele-phosphohistidine intermediate" evidence="1">
    <location>
        <position position="10"/>
    </location>
</feature>
<evidence type="ECO:0000313" key="4">
    <source>
        <dbReference type="Proteomes" id="UP000237684"/>
    </source>
</evidence>
<name>A0A2S8SUH3_9BACT</name>
<dbReference type="FunCoup" id="A0A2S8SUH3">
    <property type="interactions" value="345"/>
</dbReference>
<dbReference type="PANTHER" id="PTHR48100:SF1">
    <property type="entry name" value="HISTIDINE PHOSPHATASE FAMILY PROTEIN-RELATED"/>
    <property type="match status" value="1"/>
</dbReference>
<feature type="binding site" evidence="2">
    <location>
        <position position="60"/>
    </location>
    <ligand>
        <name>substrate</name>
    </ligand>
</feature>
<dbReference type="SMART" id="SM00855">
    <property type="entry name" value="PGAM"/>
    <property type="match status" value="1"/>
</dbReference>
<dbReference type="GO" id="GO:0005737">
    <property type="term" value="C:cytoplasm"/>
    <property type="evidence" value="ECO:0007669"/>
    <property type="project" value="TreeGrafter"/>
</dbReference>
<dbReference type="SUPFAM" id="SSF53254">
    <property type="entry name" value="Phosphoglycerate mutase-like"/>
    <property type="match status" value="1"/>
</dbReference>
<dbReference type="InParanoid" id="A0A2S8SUH3"/>
<dbReference type="CDD" id="cd07067">
    <property type="entry name" value="HP_PGM_like"/>
    <property type="match status" value="1"/>
</dbReference>
<dbReference type="AlphaFoldDB" id="A0A2S8SUH3"/>
<comment type="caution">
    <text evidence="3">The sequence shown here is derived from an EMBL/GenBank/DDBJ whole genome shotgun (WGS) entry which is preliminary data.</text>
</comment>
<dbReference type="InterPro" id="IPR013078">
    <property type="entry name" value="His_Pase_superF_clade-1"/>
</dbReference>
<feature type="binding site" evidence="2">
    <location>
        <begin position="84"/>
        <end position="87"/>
    </location>
    <ligand>
        <name>substrate</name>
    </ligand>
</feature>
<evidence type="ECO:0000256" key="1">
    <source>
        <dbReference type="PIRSR" id="PIRSR613078-1"/>
    </source>
</evidence>
<organism evidence="3 4">
    <name type="scientific">Abditibacterium utsteinense</name>
    <dbReference type="NCBI Taxonomy" id="1960156"/>
    <lineage>
        <taxon>Bacteria</taxon>
        <taxon>Pseudomonadati</taxon>
        <taxon>Abditibacteriota</taxon>
        <taxon>Abditibacteriia</taxon>
        <taxon>Abditibacteriales</taxon>
        <taxon>Abditibacteriaceae</taxon>
        <taxon>Abditibacterium</taxon>
    </lineage>
</organism>
<dbReference type="Gene3D" id="3.40.50.1240">
    <property type="entry name" value="Phosphoglycerate mutase-like"/>
    <property type="match status" value="1"/>
</dbReference>
<dbReference type="EMBL" id="NIGF01000005">
    <property type="protein sequence ID" value="PQV64444.1"/>
    <property type="molecule type" value="Genomic_DNA"/>
</dbReference>